<gene>
    <name evidence="1" type="ORF">Sangu_3105100</name>
</gene>
<accession>A0AAW2K820</accession>
<sequence>MKDYLRQIEGWWMRQVDVLCTTKSPLKHALITTMAANNQQFGSRNDNLPRRVNEVSASIDERLDELISLVKKFIVGNTQKVKACGICTSSGHATDACPTLHEEPTMYANTVGGFSRPSRRGHDPFSNTYNPKWRDHSNLRYGNQPQNFERPLYQHPPELVSIGIIY</sequence>
<comment type="caution">
    <text evidence="1">The sequence shown here is derived from an EMBL/GenBank/DDBJ whole genome shotgun (WGS) entry which is preliminary data.</text>
</comment>
<reference evidence="1" key="2">
    <citation type="journal article" date="2024" name="Plant">
        <title>Genomic evolution and insights into agronomic trait innovations of Sesamum species.</title>
        <authorList>
            <person name="Miao H."/>
            <person name="Wang L."/>
            <person name="Qu L."/>
            <person name="Liu H."/>
            <person name="Sun Y."/>
            <person name="Le M."/>
            <person name="Wang Q."/>
            <person name="Wei S."/>
            <person name="Zheng Y."/>
            <person name="Lin W."/>
            <person name="Duan Y."/>
            <person name="Cao H."/>
            <person name="Xiong S."/>
            <person name="Wang X."/>
            <person name="Wei L."/>
            <person name="Li C."/>
            <person name="Ma Q."/>
            <person name="Ju M."/>
            <person name="Zhao R."/>
            <person name="Li G."/>
            <person name="Mu C."/>
            <person name="Tian Q."/>
            <person name="Mei H."/>
            <person name="Zhang T."/>
            <person name="Gao T."/>
            <person name="Zhang H."/>
        </authorList>
    </citation>
    <scope>NUCLEOTIDE SEQUENCE</scope>
    <source>
        <strain evidence="1">G01</strain>
    </source>
</reference>
<reference evidence="1" key="1">
    <citation type="submission" date="2020-06" db="EMBL/GenBank/DDBJ databases">
        <authorList>
            <person name="Li T."/>
            <person name="Hu X."/>
            <person name="Zhang T."/>
            <person name="Song X."/>
            <person name="Zhang H."/>
            <person name="Dai N."/>
            <person name="Sheng W."/>
            <person name="Hou X."/>
            <person name="Wei L."/>
        </authorList>
    </citation>
    <scope>NUCLEOTIDE SEQUENCE</scope>
    <source>
        <strain evidence="1">G01</strain>
        <tissue evidence="1">Leaf</tissue>
    </source>
</reference>
<organism evidence="1">
    <name type="scientific">Sesamum angustifolium</name>
    <dbReference type="NCBI Taxonomy" id="2727405"/>
    <lineage>
        <taxon>Eukaryota</taxon>
        <taxon>Viridiplantae</taxon>
        <taxon>Streptophyta</taxon>
        <taxon>Embryophyta</taxon>
        <taxon>Tracheophyta</taxon>
        <taxon>Spermatophyta</taxon>
        <taxon>Magnoliopsida</taxon>
        <taxon>eudicotyledons</taxon>
        <taxon>Gunneridae</taxon>
        <taxon>Pentapetalae</taxon>
        <taxon>asterids</taxon>
        <taxon>lamiids</taxon>
        <taxon>Lamiales</taxon>
        <taxon>Pedaliaceae</taxon>
        <taxon>Sesamum</taxon>
    </lineage>
</organism>
<evidence type="ECO:0000313" key="1">
    <source>
        <dbReference type="EMBL" id="KAL0302362.1"/>
    </source>
</evidence>
<name>A0AAW2K820_9LAMI</name>
<proteinExistence type="predicted"/>
<dbReference type="EMBL" id="JACGWK010000277">
    <property type="protein sequence ID" value="KAL0302362.1"/>
    <property type="molecule type" value="Genomic_DNA"/>
</dbReference>
<dbReference type="AlphaFoldDB" id="A0AAW2K820"/>
<protein>
    <submittedName>
        <fullName evidence="1">Uncharacterized protein</fullName>
    </submittedName>
</protein>